<reference evidence="2" key="1">
    <citation type="journal article" date="2022" name="bioRxiv">
        <title>Sequencing and chromosome-scale assembly of the giantPleurodeles waltlgenome.</title>
        <authorList>
            <person name="Brown T."/>
            <person name="Elewa A."/>
            <person name="Iarovenko S."/>
            <person name="Subramanian E."/>
            <person name="Araus A.J."/>
            <person name="Petzold A."/>
            <person name="Susuki M."/>
            <person name="Suzuki K.-i.T."/>
            <person name="Hayashi T."/>
            <person name="Toyoda A."/>
            <person name="Oliveira C."/>
            <person name="Osipova E."/>
            <person name="Leigh N.D."/>
            <person name="Simon A."/>
            <person name="Yun M.H."/>
        </authorList>
    </citation>
    <scope>NUCLEOTIDE SEQUENCE</scope>
    <source>
        <strain evidence="2">20211129_DDA</strain>
        <tissue evidence="2">Liver</tissue>
    </source>
</reference>
<feature type="region of interest" description="Disordered" evidence="1">
    <location>
        <begin position="1"/>
        <end position="23"/>
    </location>
</feature>
<evidence type="ECO:0000256" key="1">
    <source>
        <dbReference type="SAM" id="MobiDB-lite"/>
    </source>
</evidence>
<dbReference type="Proteomes" id="UP001066276">
    <property type="component" value="Chromosome 4_1"/>
</dbReference>
<gene>
    <name evidence="2" type="ORF">NDU88_004342</name>
</gene>
<feature type="region of interest" description="Disordered" evidence="1">
    <location>
        <begin position="44"/>
        <end position="109"/>
    </location>
</feature>
<feature type="compositionally biased region" description="Basic and acidic residues" evidence="1">
    <location>
        <begin position="83"/>
        <end position="109"/>
    </location>
</feature>
<proteinExistence type="predicted"/>
<evidence type="ECO:0000313" key="3">
    <source>
        <dbReference type="Proteomes" id="UP001066276"/>
    </source>
</evidence>
<feature type="compositionally biased region" description="Basic residues" evidence="1">
    <location>
        <begin position="58"/>
        <end position="73"/>
    </location>
</feature>
<organism evidence="2 3">
    <name type="scientific">Pleurodeles waltl</name>
    <name type="common">Iberian ribbed newt</name>
    <dbReference type="NCBI Taxonomy" id="8319"/>
    <lineage>
        <taxon>Eukaryota</taxon>
        <taxon>Metazoa</taxon>
        <taxon>Chordata</taxon>
        <taxon>Craniata</taxon>
        <taxon>Vertebrata</taxon>
        <taxon>Euteleostomi</taxon>
        <taxon>Amphibia</taxon>
        <taxon>Batrachia</taxon>
        <taxon>Caudata</taxon>
        <taxon>Salamandroidea</taxon>
        <taxon>Salamandridae</taxon>
        <taxon>Pleurodelinae</taxon>
        <taxon>Pleurodeles</taxon>
    </lineage>
</organism>
<accession>A0AAV7T8V3</accession>
<dbReference type="EMBL" id="JANPWB010000007">
    <property type="protein sequence ID" value="KAJ1172496.1"/>
    <property type="molecule type" value="Genomic_DNA"/>
</dbReference>
<keyword evidence="3" id="KW-1185">Reference proteome</keyword>
<comment type="caution">
    <text evidence="2">The sequence shown here is derived from an EMBL/GenBank/DDBJ whole genome shotgun (WGS) entry which is preliminary data.</text>
</comment>
<name>A0AAV7T8V3_PLEWA</name>
<protein>
    <submittedName>
        <fullName evidence="2">Uncharacterized protein</fullName>
    </submittedName>
</protein>
<evidence type="ECO:0000313" key="2">
    <source>
        <dbReference type="EMBL" id="KAJ1172496.1"/>
    </source>
</evidence>
<sequence>MPCVRPRGKYPGGTSQLVESVQEGPGHCQNAQCWEDAERIRKKEEQFKGGKQREVKERRKHQGTKKHRDKKTKCGQEMVSRWFQRENCDTETVRRGSPEGNRSQETDLR</sequence>
<dbReference type="AlphaFoldDB" id="A0AAV7T8V3"/>
<feature type="compositionally biased region" description="Basic and acidic residues" evidence="1">
    <location>
        <begin position="44"/>
        <end position="57"/>
    </location>
</feature>